<feature type="region of interest" description="Disordered" evidence="1">
    <location>
        <begin position="281"/>
        <end position="304"/>
    </location>
</feature>
<dbReference type="InterPro" id="IPR006671">
    <property type="entry name" value="Cyclin_N"/>
</dbReference>
<dbReference type="InterPro" id="IPR039361">
    <property type="entry name" value="Cyclin"/>
</dbReference>
<dbReference type="Gene3D" id="1.10.472.10">
    <property type="entry name" value="Cyclin-like"/>
    <property type="match status" value="1"/>
</dbReference>
<gene>
    <name evidence="3" type="ORF">M0811_09455</name>
</gene>
<sequence>MESESDFRKKIKFNTSFNGLEMNQLLENLKNQEELFFVEFNKIVEDYLAEQPIILPTKKIIEFIQIFSRKKNLETKTTHIALILLIYYLRKYFQGEIVEVENISPVWICLRSLSCLQIASKRNDVDFLKIEEIQNASVFSFTKKQIEDSELKILTTLSFKVNILIPLDFIEIFLYCLKFDFVKENDFFQLCVDINNLIFCHKTLLVMLCQTKYSLIGASIITAASLILNIFNPKLVKILSKLSGYSKLEIIQISNQVLSTILNPDLAKLYVLPEEKEDLYSSSTSYSSSKELLSPKHLQKKKEN</sequence>
<reference evidence="3" key="1">
    <citation type="submission" date="2022-10" db="EMBL/GenBank/DDBJ databases">
        <title>Novel sulphate-reducing endosymbionts in the free-living metamonad Anaeramoeba.</title>
        <authorList>
            <person name="Jerlstrom-Hultqvist J."/>
            <person name="Cepicka I."/>
            <person name="Gallot-Lavallee L."/>
            <person name="Salas-Leiva D."/>
            <person name="Curtis B.A."/>
            <person name="Zahonova K."/>
            <person name="Pipaliya S."/>
            <person name="Dacks J."/>
            <person name="Roger A.J."/>
        </authorList>
    </citation>
    <scope>NUCLEOTIDE SEQUENCE</scope>
    <source>
        <strain evidence="3">BMAN</strain>
    </source>
</reference>
<organism evidence="3 4">
    <name type="scientific">Anaeramoeba ignava</name>
    <name type="common">Anaerobic marine amoeba</name>
    <dbReference type="NCBI Taxonomy" id="1746090"/>
    <lineage>
        <taxon>Eukaryota</taxon>
        <taxon>Metamonada</taxon>
        <taxon>Anaeramoebidae</taxon>
        <taxon>Anaeramoeba</taxon>
    </lineage>
</organism>
<dbReference type="SUPFAM" id="SSF47954">
    <property type="entry name" value="Cyclin-like"/>
    <property type="match status" value="1"/>
</dbReference>
<dbReference type="Pfam" id="PF00134">
    <property type="entry name" value="Cyclin_N"/>
    <property type="match status" value="1"/>
</dbReference>
<keyword evidence="4" id="KW-1185">Reference proteome</keyword>
<proteinExistence type="predicted"/>
<dbReference type="InterPro" id="IPR036915">
    <property type="entry name" value="Cyclin-like_sf"/>
</dbReference>
<name>A0A9Q0LJX7_ANAIG</name>
<evidence type="ECO:0000256" key="1">
    <source>
        <dbReference type="SAM" id="MobiDB-lite"/>
    </source>
</evidence>
<protein>
    <submittedName>
        <fullName evidence="3">Cyclin</fullName>
    </submittedName>
</protein>
<dbReference type="AlphaFoldDB" id="A0A9Q0LJX7"/>
<evidence type="ECO:0000313" key="4">
    <source>
        <dbReference type="Proteomes" id="UP001149090"/>
    </source>
</evidence>
<dbReference type="OrthoDB" id="9983043at2759"/>
<feature type="domain" description="Cyclin N-terminal" evidence="2">
    <location>
        <begin position="45"/>
        <end position="162"/>
    </location>
</feature>
<accession>A0A9Q0LJX7</accession>
<evidence type="ECO:0000313" key="3">
    <source>
        <dbReference type="EMBL" id="KAJ5072758.1"/>
    </source>
</evidence>
<dbReference type="Proteomes" id="UP001149090">
    <property type="component" value="Unassembled WGS sequence"/>
</dbReference>
<dbReference type="EMBL" id="JAPDFW010000080">
    <property type="protein sequence ID" value="KAJ5072758.1"/>
    <property type="molecule type" value="Genomic_DNA"/>
</dbReference>
<dbReference type="PANTHER" id="PTHR10177">
    <property type="entry name" value="CYCLINS"/>
    <property type="match status" value="1"/>
</dbReference>
<evidence type="ECO:0000259" key="2">
    <source>
        <dbReference type="Pfam" id="PF00134"/>
    </source>
</evidence>
<comment type="caution">
    <text evidence="3">The sequence shown here is derived from an EMBL/GenBank/DDBJ whole genome shotgun (WGS) entry which is preliminary data.</text>
</comment>